<keyword evidence="3" id="KW-0949">S-adenosyl-L-methionine</keyword>
<protein>
    <recommendedName>
        <fullName evidence="5">SET domain-containing protein</fullName>
    </recommendedName>
</protein>
<dbReference type="InterPro" id="IPR001214">
    <property type="entry name" value="SET_dom"/>
</dbReference>
<dbReference type="GO" id="GO:0032259">
    <property type="term" value="P:methylation"/>
    <property type="evidence" value="ECO:0007669"/>
    <property type="project" value="UniProtKB-KW"/>
</dbReference>
<dbReference type="STRING" id="1169540.A0A0G4F4W2"/>
<organism evidence="6 7">
    <name type="scientific">Vitrella brassicaformis (strain CCMP3155)</name>
    <dbReference type="NCBI Taxonomy" id="1169540"/>
    <lineage>
        <taxon>Eukaryota</taxon>
        <taxon>Sar</taxon>
        <taxon>Alveolata</taxon>
        <taxon>Colpodellida</taxon>
        <taxon>Vitrellaceae</taxon>
        <taxon>Vitrella</taxon>
    </lineage>
</organism>
<dbReference type="Gene3D" id="3.90.1410.10">
    <property type="entry name" value="set domain protein methyltransferase, domain 1"/>
    <property type="match status" value="1"/>
</dbReference>
<dbReference type="Proteomes" id="UP000041254">
    <property type="component" value="Unassembled WGS sequence"/>
</dbReference>
<dbReference type="PANTHER" id="PTHR13271">
    <property type="entry name" value="UNCHARACTERIZED PUTATIVE METHYLTRANSFERASE"/>
    <property type="match status" value="1"/>
</dbReference>
<reference evidence="6 7" key="1">
    <citation type="submission" date="2014-11" db="EMBL/GenBank/DDBJ databases">
        <authorList>
            <person name="Zhu J."/>
            <person name="Qi W."/>
            <person name="Song R."/>
        </authorList>
    </citation>
    <scope>NUCLEOTIDE SEQUENCE [LARGE SCALE GENOMIC DNA]</scope>
</reference>
<feature type="region of interest" description="Disordered" evidence="4">
    <location>
        <begin position="94"/>
        <end position="125"/>
    </location>
</feature>
<dbReference type="CDD" id="cd10527">
    <property type="entry name" value="SET_LSMT"/>
    <property type="match status" value="1"/>
</dbReference>
<dbReference type="PhylomeDB" id="A0A0G4F4W2"/>
<evidence type="ECO:0000313" key="7">
    <source>
        <dbReference type="Proteomes" id="UP000041254"/>
    </source>
</evidence>
<keyword evidence="1" id="KW-0489">Methyltransferase</keyword>
<dbReference type="PROSITE" id="PS50280">
    <property type="entry name" value="SET"/>
    <property type="match status" value="1"/>
</dbReference>
<dbReference type="InParanoid" id="A0A0G4F4W2"/>
<dbReference type="GO" id="GO:0016279">
    <property type="term" value="F:protein-lysine N-methyltransferase activity"/>
    <property type="evidence" value="ECO:0007669"/>
    <property type="project" value="TreeGrafter"/>
</dbReference>
<dbReference type="SUPFAM" id="SSF82199">
    <property type="entry name" value="SET domain"/>
    <property type="match status" value="1"/>
</dbReference>
<name>A0A0G4F4W2_VITBC</name>
<evidence type="ECO:0000313" key="6">
    <source>
        <dbReference type="EMBL" id="CEM06975.1"/>
    </source>
</evidence>
<dbReference type="InterPro" id="IPR036464">
    <property type="entry name" value="Rubisco_LSMT_subst-bd_sf"/>
</dbReference>
<feature type="domain" description="SET" evidence="5">
    <location>
        <begin position="26"/>
        <end position="297"/>
    </location>
</feature>
<dbReference type="AlphaFoldDB" id="A0A0G4F4W2"/>
<evidence type="ECO:0000256" key="4">
    <source>
        <dbReference type="SAM" id="MobiDB-lite"/>
    </source>
</evidence>
<dbReference type="Gene3D" id="3.90.1420.10">
    <property type="entry name" value="Rubisco LSMT, substrate-binding domain"/>
    <property type="match status" value="1"/>
</dbReference>
<evidence type="ECO:0000259" key="5">
    <source>
        <dbReference type="PROSITE" id="PS50280"/>
    </source>
</evidence>
<keyword evidence="2" id="KW-0808">Transferase</keyword>
<dbReference type="InterPro" id="IPR015353">
    <property type="entry name" value="Rubisco_LSMT_subst-bd"/>
</dbReference>
<evidence type="ECO:0000256" key="2">
    <source>
        <dbReference type="ARBA" id="ARBA00022679"/>
    </source>
</evidence>
<dbReference type="Pfam" id="PF09273">
    <property type="entry name" value="Rubis-subs-bind"/>
    <property type="match status" value="1"/>
</dbReference>
<evidence type="ECO:0000256" key="1">
    <source>
        <dbReference type="ARBA" id="ARBA00022603"/>
    </source>
</evidence>
<dbReference type="Pfam" id="PF00856">
    <property type="entry name" value="SET"/>
    <property type="match status" value="1"/>
</dbReference>
<accession>A0A0G4F4W2</accession>
<keyword evidence="7" id="KW-1185">Reference proteome</keyword>
<dbReference type="VEuPathDB" id="CryptoDB:Vbra_4132"/>
<dbReference type="OrthoDB" id="341421at2759"/>
<gene>
    <name evidence="6" type="ORF">Vbra_4132</name>
</gene>
<evidence type="ECO:0000256" key="3">
    <source>
        <dbReference type="ARBA" id="ARBA00022691"/>
    </source>
</evidence>
<sequence>MSECHRTAEVFDGLCAWLRDGGASCGKVGVRQMGEEGEYGVVCTQEIKRGERFLTVPVDLCITPDTVLEACPQLGPLVNLDRLLLGHQHTGEAATADDADTVDGTPPNGRRDCNGDDLASSGESPPALQLLSGHSAVAAFLLYERNKGHRSKWRNYIASLPPLSLVRRHHSVFFSDKDLTWLIGTTVHTRGEVKRRKQEIMTDYAILTIALGDFSSVASLEDFMWARCIVGSRLFSFLRQRQKDATCPLVMLCPLADILNHKMPPESRWYFDACEGCFVLEALRDFTVGEEVHDSYGPKANRLLYLYYGFTLLDQHHIHDTVDVHVDLSEEQRELWAAKARHFSGKAIDVDGNNTHRLTFRLAWDSADPSLYQRLMAFLRIHVITDVDELPSISDMWSVPPISVHNELLALTHFQQLCADALKRYPASLQDDEQLLQRPGSPLTPPQRNALVVRIGEQRLLRHYESMCVRAADVLNRPAVEVRRWLAKRTRENTTHWDYFGTVPHQLLEMTSQTDNK</sequence>
<dbReference type="EMBL" id="CDMY01000374">
    <property type="protein sequence ID" value="CEM06975.1"/>
    <property type="molecule type" value="Genomic_DNA"/>
</dbReference>
<dbReference type="SUPFAM" id="SSF81822">
    <property type="entry name" value="RuBisCo LSMT C-terminal, substrate-binding domain"/>
    <property type="match status" value="1"/>
</dbReference>
<proteinExistence type="predicted"/>
<dbReference type="InterPro" id="IPR050600">
    <property type="entry name" value="SETD3_SETD6_MTase"/>
</dbReference>
<dbReference type="InterPro" id="IPR046341">
    <property type="entry name" value="SET_dom_sf"/>
</dbReference>